<dbReference type="PANTHER" id="PTHR10237">
    <property type="entry name" value="DEFORMED EPIDERMAL AUTOREGULATORY FACTOR 1 HOMOLOG SUPPRESSIN"/>
    <property type="match status" value="1"/>
</dbReference>
<dbReference type="InterPro" id="IPR024119">
    <property type="entry name" value="TF_DEAF-1"/>
</dbReference>
<proteinExistence type="predicted"/>
<evidence type="ECO:0000313" key="6">
    <source>
        <dbReference type="Proteomes" id="UP001195483"/>
    </source>
</evidence>
<keyword evidence="6" id="KW-1185">Reference proteome</keyword>
<comment type="caution">
    <text evidence="5">The sequence shown here is derived from an EMBL/GenBank/DDBJ whole genome shotgun (WGS) entry which is preliminary data.</text>
</comment>
<reference evidence="5" key="3">
    <citation type="submission" date="2023-05" db="EMBL/GenBank/DDBJ databases">
        <authorList>
            <person name="Smith C.H."/>
        </authorList>
    </citation>
    <scope>NUCLEOTIDE SEQUENCE</scope>
    <source>
        <strain evidence="5">CHS0354</strain>
        <tissue evidence="5">Mantle</tissue>
    </source>
</reference>
<evidence type="ECO:0000256" key="3">
    <source>
        <dbReference type="ARBA" id="ARBA00023242"/>
    </source>
</evidence>
<dbReference type="Proteomes" id="UP001195483">
    <property type="component" value="Unassembled WGS sequence"/>
</dbReference>
<evidence type="ECO:0000313" key="5">
    <source>
        <dbReference type="EMBL" id="KAK3582021.1"/>
    </source>
</evidence>
<sequence length="291" mass="33646">MSQVYKIASNPDSVCFYLNHSYLYPYGNSPAIDLTGGCQTKCDVDFLLLGCGDIRNILFTIKTLDDEKSKSKNLHFYLNDIEGVILARNLILFKILEIIDPDKNEDVEFLWSVWYDAQIPKESLNRLMHIIQDLLENVPPFVEYMTKETEEEVKSVLKYWLIGNVSHEDVKDMRFKVLRERLLQAKTKGQNIIPNLIYGEDQVSTWISEVGNFVDTGSSYKEGHLNVSGDFSANPTLLCPQVAGWRVHPDATPFHSYNLYGRTQNTLIPQMMLDILTRLNCFERIHFYFRV</sequence>
<dbReference type="AlphaFoldDB" id="A0AAE0RYD7"/>
<gene>
    <name evidence="5" type="ORF">CHS0354_000262</name>
</gene>
<keyword evidence="2" id="KW-0804">Transcription</keyword>
<reference evidence="5" key="2">
    <citation type="journal article" date="2021" name="Genome Biol. Evol.">
        <title>Developing a high-quality reference genome for a parasitic bivalve with doubly uniparental inheritance (Bivalvia: Unionida).</title>
        <authorList>
            <person name="Smith C.H."/>
        </authorList>
    </citation>
    <scope>NUCLEOTIDE SEQUENCE</scope>
    <source>
        <strain evidence="5">CHS0354</strain>
        <tissue evidence="5">Mantle</tissue>
    </source>
</reference>
<keyword evidence="1" id="KW-0805">Transcription regulation</keyword>
<organism evidence="5 6">
    <name type="scientific">Potamilus streckersoni</name>
    <dbReference type="NCBI Taxonomy" id="2493646"/>
    <lineage>
        <taxon>Eukaryota</taxon>
        <taxon>Metazoa</taxon>
        <taxon>Spiralia</taxon>
        <taxon>Lophotrochozoa</taxon>
        <taxon>Mollusca</taxon>
        <taxon>Bivalvia</taxon>
        <taxon>Autobranchia</taxon>
        <taxon>Heteroconchia</taxon>
        <taxon>Palaeoheterodonta</taxon>
        <taxon>Unionida</taxon>
        <taxon>Unionoidea</taxon>
        <taxon>Unionidae</taxon>
        <taxon>Ambleminae</taxon>
        <taxon>Lampsilini</taxon>
        <taxon>Potamilus</taxon>
    </lineage>
</organism>
<dbReference type="GO" id="GO:0000981">
    <property type="term" value="F:DNA-binding transcription factor activity, RNA polymerase II-specific"/>
    <property type="evidence" value="ECO:0007669"/>
    <property type="project" value="TreeGrafter"/>
</dbReference>
<evidence type="ECO:0000256" key="2">
    <source>
        <dbReference type="ARBA" id="ARBA00023163"/>
    </source>
</evidence>
<evidence type="ECO:0000256" key="1">
    <source>
        <dbReference type="ARBA" id="ARBA00023015"/>
    </source>
</evidence>
<dbReference type="EMBL" id="JAEAOA010000066">
    <property type="protein sequence ID" value="KAK3582021.1"/>
    <property type="molecule type" value="Genomic_DNA"/>
</dbReference>
<name>A0AAE0RYD7_9BIVA</name>
<protein>
    <recommendedName>
        <fullName evidence="4">DUF4470 domain-containing protein</fullName>
    </recommendedName>
</protein>
<accession>A0AAE0RYD7</accession>
<reference evidence="5" key="1">
    <citation type="journal article" date="2021" name="Genome Biol. Evol.">
        <title>A High-Quality Reference Genome for a Parasitic Bivalve with Doubly Uniparental Inheritance (Bivalvia: Unionida).</title>
        <authorList>
            <person name="Smith C.H."/>
        </authorList>
    </citation>
    <scope>NUCLEOTIDE SEQUENCE</scope>
    <source>
        <strain evidence="5">CHS0354</strain>
    </source>
</reference>
<dbReference type="InterPro" id="IPR027974">
    <property type="entry name" value="DUF4470"/>
</dbReference>
<evidence type="ECO:0000259" key="4">
    <source>
        <dbReference type="Pfam" id="PF14737"/>
    </source>
</evidence>
<dbReference type="PANTHER" id="PTHR10237:SF1">
    <property type="entry name" value="DEFORMED EPIDERMAL AUTOREGULATORY FACTOR 1 HOMOLOG"/>
    <property type="match status" value="1"/>
</dbReference>
<feature type="domain" description="DUF4470" evidence="4">
    <location>
        <begin position="25"/>
        <end position="119"/>
    </location>
</feature>
<dbReference type="GO" id="GO:0005634">
    <property type="term" value="C:nucleus"/>
    <property type="evidence" value="ECO:0007669"/>
    <property type="project" value="TreeGrafter"/>
</dbReference>
<dbReference type="Pfam" id="PF14737">
    <property type="entry name" value="DUF4470"/>
    <property type="match status" value="1"/>
</dbReference>
<keyword evidence="3" id="KW-0539">Nucleus</keyword>